<accession>A0A177EH87</accession>
<dbReference type="GO" id="GO:0005789">
    <property type="term" value="C:endoplasmic reticulum membrane"/>
    <property type="evidence" value="ECO:0007669"/>
    <property type="project" value="UniProtKB-SubCell"/>
</dbReference>
<dbReference type="GO" id="GO:0006950">
    <property type="term" value="P:response to stress"/>
    <property type="evidence" value="ECO:0007669"/>
    <property type="project" value="UniProtKB-ARBA"/>
</dbReference>
<evidence type="ECO:0000313" key="9">
    <source>
        <dbReference type="Proteomes" id="UP000185944"/>
    </source>
</evidence>
<feature type="transmembrane region" description="Helical" evidence="7">
    <location>
        <begin position="95"/>
        <end position="116"/>
    </location>
</feature>
<keyword evidence="4 7" id="KW-0256">Endoplasmic reticulum</keyword>
<sequence length="238" mass="27391">MEIETILLNQYRSIPIVSRTIFTFSICLTILAYLEFISPYMLIYSWAHMKRLEVWRAVTTFFYWGQASLDVIVHQIFMLKYSVMLEESCTDPSDFLYMILVGMGIIFGFANGLGMTKLSSALSTYIIYIWSKKNPLIMVQYMGMLNIPAYYIPWMMFLFSFAVERKLPQSDLVGILAGHTYFYFKNIYVKTSQKDPLGTPKFLKALFSSPRGTVPLDAQTRQPRRGVVTMADLNGGTE</sequence>
<comment type="similarity">
    <text evidence="2 7">Belongs to the derlin family.</text>
</comment>
<dbReference type="OrthoDB" id="1716531at2759"/>
<evidence type="ECO:0000256" key="5">
    <source>
        <dbReference type="ARBA" id="ARBA00022989"/>
    </source>
</evidence>
<keyword evidence="6 7" id="KW-0472">Membrane</keyword>
<evidence type="ECO:0000256" key="7">
    <source>
        <dbReference type="RuleBase" id="RU363059"/>
    </source>
</evidence>
<evidence type="ECO:0000256" key="2">
    <source>
        <dbReference type="ARBA" id="ARBA00008917"/>
    </source>
</evidence>
<keyword evidence="5 7" id="KW-1133">Transmembrane helix</keyword>
<dbReference type="PANTHER" id="PTHR11009">
    <property type="entry name" value="DER1-LIKE PROTEIN, DERLIN"/>
    <property type="match status" value="1"/>
</dbReference>
<dbReference type="STRING" id="1805483.A0A177EH87"/>
<dbReference type="Proteomes" id="UP000185944">
    <property type="component" value="Unassembled WGS sequence"/>
</dbReference>
<organism evidence="8 9">
    <name type="scientific">Nematocida displodere</name>
    <dbReference type="NCBI Taxonomy" id="1805483"/>
    <lineage>
        <taxon>Eukaryota</taxon>
        <taxon>Fungi</taxon>
        <taxon>Fungi incertae sedis</taxon>
        <taxon>Microsporidia</taxon>
        <taxon>Nematocida</taxon>
    </lineage>
</organism>
<protein>
    <recommendedName>
        <fullName evidence="7">Derlin</fullName>
    </recommendedName>
</protein>
<comment type="caution">
    <text evidence="7">Lacks conserved residue(s) required for the propagation of feature annotation.</text>
</comment>
<evidence type="ECO:0000256" key="3">
    <source>
        <dbReference type="ARBA" id="ARBA00022692"/>
    </source>
</evidence>
<reference evidence="8 9" key="1">
    <citation type="submission" date="2016-02" db="EMBL/GenBank/DDBJ databases">
        <title>Discovery of a natural microsporidian pathogen with a broad tissue tropism in Caenorhabditis elegans.</title>
        <authorList>
            <person name="Luallen R.J."/>
            <person name="Reinke A.W."/>
            <person name="Tong L."/>
            <person name="Botts M.R."/>
            <person name="Felix M.-A."/>
            <person name="Troemel E.R."/>
        </authorList>
    </citation>
    <scope>NUCLEOTIDE SEQUENCE [LARGE SCALE GENOMIC DNA]</scope>
    <source>
        <strain evidence="8 9">JUm2807</strain>
    </source>
</reference>
<keyword evidence="3 7" id="KW-0812">Transmembrane</keyword>
<dbReference type="InterPro" id="IPR035952">
    <property type="entry name" value="Rhomboid-like_sf"/>
</dbReference>
<gene>
    <name evidence="8" type="ORF">NEDG_01813</name>
</gene>
<dbReference type="AlphaFoldDB" id="A0A177EH87"/>
<dbReference type="SUPFAM" id="SSF144091">
    <property type="entry name" value="Rhomboid-like"/>
    <property type="match status" value="1"/>
</dbReference>
<comment type="subcellular location">
    <subcellularLocation>
        <location evidence="1 7">Endoplasmic reticulum membrane</location>
        <topology evidence="1 7">Multi-pass membrane protein</topology>
    </subcellularLocation>
</comment>
<evidence type="ECO:0000256" key="4">
    <source>
        <dbReference type="ARBA" id="ARBA00022824"/>
    </source>
</evidence>
<feature type="transmembrane region" description="Helical" evidence="7">
    <location>
        <begin position="21"/>
        <end position="43"/>
    </location>
</feature>
<dbReference type="InterPro" id="IPR007599">
    <property type="entry name" value="DER1"/>
</dbReference>
<comment type="caution">
    <text evidence="8">The sequence shown here is derived from an EMBL/GenBank/DDBJ whole genome shotgun (WGS) entry which is preliminary data.</text>
</comment>
<feature type="transmembrane region" description="Helical" evidence="7">
    <location>
        <begin position="136"/>
        <end position="159"/>
    </location>
</feature>
<evidence type="ECO:0000313" key="8">
    <source>
        <dbReference type="EMBL" id="OAG31335.1"/>
    </source>
</evidence>
<dbReference type="Pfam" id="PF04511">
    <property type="entry name" value="DER1"/>
    <property type="match status" value="1"/>
</dbReference>
<comment type="function">
    <text evidence="7">May be involved in the degradation of misfolded endoplasmic reticulum (ER) luminal proteins.</text>
</comment>
<dbReference type="EMBL" id="LTDL01000019">
    <property type="protein sequence ID" value="OAG31335.1"/>
    <property type="molecule type" value="Genomic_DNA"/>
</dbReference>
<evidence type="ECO:0000256" key="6">
    <source>
        <dbReference type="ARBA" id="ARBA00023136"/>
    </source>
</evidence>
<name>A0A177EH87_9MICR</name>
<keyword evidence="9" id="KW-1185">Reference proteome</keyword>
<proteinExistence type="inferred from homology"/>
<dbReference type="RefSeq" id="XP_067545031.1">
    <property type="nucleotide sequence ID" value="XM_067689231.1"/>
</dbReference>
<evidence type="ECO:0000256" key="1">
    <source>
        <dbReference type="ARBA" id="ARBA00004477"/>
    </source>
</evidence>
<dbReference type="VEuPathDB" id="MicrosporidiaDB:NEDG_01813"/>
<dbReference type="GeneID" id="93648163"/>